<dbReference type="VEuPathDB" id="TriTrypDB:C3747_807g8"/>
<dbReference type="Pfam" id="PF20445">
    <property type="entry name" value="RHS_N"/>
    <property type="match status" value="1"/>
</dbReference>
<feature type="region of interest" description="Disordered" evidence="1">
    <location>
        <begin position="115"/>
        <end position="136"/>
    </location>
</feature>
<feature type="domain" description="DUF7578" evidence="3">
    <location>
        <begin position="163"/>
        <end position="226"/>
    </location>
</feature>
<evidence type="ECO:0000313" key="5">
    <source>
        <dbReference type="Proteomes" id="UP000246121"/>
    </source>
</evidence>
<dbReference type="InterPro" id="IPR006518">
    <property type="entry name" value="Trypano_RHS"/>
</dbReference>
<dbReference type="VEuPathDB" id="TriTrypDB:TcG_09640"/>
<dbReference type="VEuPathDB" id="TriTrypDB:C4B63_250g24"/>
<dbReference type="Proteomes" id="UP000246121">
    <property type="component" value="Unassembled WGS sequence"/>
</dbReference>
<protein>
    <submittedName>
        <fullName evidence="4">Putative retrotransposon hot spot protein (RHS,)</fullName>
    </submittedName>
</protein>
<dbReference type="InterPro" id="IPR056000">
    <property type="entry name" value="DUF7578"/>
</dbReference>
<dbReference type="EMBL" id="PRFA01000250">
    <property type="protein sequence ID" value="PWU84163.1"/>
    <property type="molecule type" value="Genomic_DNA"/>
</dbReference>
<dbReference type="VEuPathDB" id="TriTrypDB:TCDM_11472"/>
<dbReference type="VEuPathDB" id="TriTrypDB:TCSYLVIO_010905"/>
<dbReference type="VEuPathDB" id="TriTrypDB:TcCL_Unassigned04035"/>
<evidence type="ECO:0000259" key="2">
    <source>
        <dbReference type="Pfam" id="PF20445"/>
    </source>
</evidence>
<accession>A0A2V2UPC8</accession>
<evidence type="ECO:0000259" key="3">
    <source>
        <dbReference type="Pfam" id="PF24466"/>
    </source>
</evidence>
<sequence length="327" mass="37687">MDIKLNDFLTLELDGRGILRANRNVLLRDFFINPTSHIRDAGVLNEIRASGAYARMERTVREEMDLEEAVRRLHDEGVVSLGQWKVFKRKNTVAPHAKGTLNAAFTEVLRKEKARREEEGRARREEQERLRREEEERQRRLQEMKYTISTTIEDVLFKGEFHYKEKKLNDFLLMRFGGRGVVATNRDILLEEFFKEPARYIHDAGVLNEIQKTDAYLRIEGVVREEMDKGEDVRKLKQAGVFNLQKWSEATAKVKESVHEITKSFLDAALEEARNPMTMSAAIKLEGFYESVYNASWHHVVEIPGGEGTGMEVKEGETGTVIDVQGS</sequence>
<dbReference type="VEuPathDB" id="TriTrypDB:TcCL_Unassigned04759"/>
<evidence type="ECO:0000256" key="1">
    <source>
        <dbReference type="SAM" id="MobiDB-lite"/>
    </source>
</evidence>
<organism evidence="4 5">
    <name type="scientific">Trypanosoma cruzi</name>
    <dbReference type="NCBI Taxonomy" id="5693"/>
    <lineage>
        <taxon>Eukaryota</taxon>
        <taxon>Discoba</taxon>
        <taxon>Euglenozoa</taxon>
        <taxon>Kinetoplastea</taxon>
        <taxon>Metakinetoplastina</taxon>
        <taxon>Trypanosomatida</taxon>
        <taxon>Trypanosomatidae</taxon>
        <taxon>Trypanosoma</taxon>
        <taxon>Schizotrypanum</taxon>
    </lineage>
</organism>
<dbReference type="NCBIfam" id="TIGR01631">
    <property type="entry name" value="Trypano_RHS"/>
    <property type="match status" value="1"/>
</dbReference>
<dbReference type="AlphaFoldDB" id="A0A2V2UPC8"/>
<evidence type="ECO:0000313" key="4">
    <source>
        <dbReference type="EMBL" id="PWU84163.1"/>
    </source>
</evidence>
<dbReference type="InterPro" id="IPR046835">
    <property type="entry name" value="RHS_N"/>
</dbReference>
<comment type="caution">
    <text evidence="4">The sequence shown here is derived from an EMBL/GenBank/DDBJ whole genome shotgun (WGS) entry which is preliminary data.</text>
</comment>
<dbReference type="Pfam" id="PF24466">
    <property type="entry name" value="DUF7578"/>
    <property type="match status" value="2"/>
</dbReference>
<gene>
    <name evidence="4" type="ORF">C4B63_250g24</name>
</gene>
<reference evidence="4 5" key="1">
    <citation type="journal article" date="2018" name="Microb. Genom.">
        <title>Expanding an expanded genome: long-read sequencing of Trypanosoma cruzi.</title>
        <authorList>
            <person name="Berna L."/>
            <person name="Rodriguez M."/>
            <person name="Chiribao M.L."/>
            <person name="Parodi-Talice A."/>
            <person name="Pita S."/>
            <person name="Rijo G."/>
            <person name="Alvarez-Valin F."/>
            <person name="Robello C."/>
        </authorList>
    </citation>
    <scope>NUCLEOTIDE SEQUENCE [LARGE SCALE GENOMIC DNA]</scope>
    <source>
        <strain evidence="4 5">Dm28c</strain>
    </source>
</reference>
<feature type="domain" description="DUF7578" evidence="3">
    <location>
        <begin position="2"/>
        <end position="63"/>
    </location>
</feature>
<feature type="domain" description="Retrotransposon hot spot protein N-terminal" evidence="2">
    <location>
        <begin position="289"/>
        <end position="318"/>
    </location>
</feature>
<name>A0A2V2UPC8_TRYCR</name>
<proteinExistence type="predicted"/>